<evidence type="ECO:0000259" key="1">
    <source>
        <dbReference type="Pfam" id="PF05598"/>
    </source>
</evidence>
<dbReference type="OrthoDB" id="9789070at2"/>
<sequence>MFRENKSHLQTELFNTTTLMHPRTIAQLKKSWAPIYYEHVFCRIDEKKFAHLYCENNGSPNKPVNILLSLEFIKHLYDYTDEQLLEQYYFNYQIAYALGQRNLGELYICERTLYDFRRRLYEYTIQHPEEEDLIFQQFQGLLEHFLAITKIKTNEQRMDSTAIMPNIKRAGRLSLAFDVLKKGVAACPQELLPEKLQKVLEPAFKTEVLYRSRSQDVQARLEKIVELQEELLALTSNLPEIQAKPEIKLVQRFIDEQTTYDPEQKKRIVKENKDIRPDSLQSAYDQDATFRKKGNKEQVGYVCNLTETCSEENDVQFITDYVLEKNTKADVEMAAERLPKIKERTGVTDLYTDGGYYGEDLHRKAEAELNVKMHYTNLTGRQPEADKIPLTAFKIENRQKVLACPQQQTPTHTFYDEAKRRITAWFDPQICRECPLHEQCPVKIQKKKALLQFNQSALLAAETRQELADSQCRRENTSKRAAIEGTVSAIKRGHGAQKLTVRGQIKSALVMGFKCIAHNFQQLKNWFHIKRKEAREISVKPKISLPGVGVPV</sequence>
<name>K4LCN7_THEPS</name>
<reference evidence="3 4" key="1">
    <citation type="journal article" date="2012" name="BMC Genomics">
        <title>Genome-guided analysis of physiological and morphological traits of the fermentative acetate oxidizer Thermacetogenium phaeum.</title>
        <authorList>
            <person name="Oehler D."/>
            <person name="Poehlein A."/>
            <person name="Leimbach A."/>
            <person name="Muller N."/>
            <person name="Daniel R."/>
            <person name="Gottschalk G."/>
            <person name="Schink B."/>
        </authorList>
    </citation>
    <scope>NUCLEOTIDE SEQUENCE [LARGE SCALE GENOMIC DNA]</scope>
    <source>
        <strain evidence="4">ATCC BAA-254 / DSM 26808 / PB</strain>
    </source>
</reference>
<evidence type="ECO:0000313" key="4">
    <source>
        <dbReference type="Proteomes" id="UP000000467"/>
    </source>
</evidence>
<gene>
    <name evidence="3" type="ordered locus">Tph_c02760</name>
</gene>
<accession>K4LCN7</accession>
<dbReference type="RefSeq" id="WP_015049442.1">
    <property type="nucleotide sequence ID" value="NC_018870.1"/>
</dbReference>
<evidence type="ECO:0000313" key="3">
    <source>
        <dbReference type="EMBL" id="AFV10523.1"/>
    </source>
</evidence>
<organism evidence="3 4">
    <name type="scientific">Thermacetogenium phaeum (strain ATCC BAA-254 / DSM 26808 / PB)</name>
    <dbReference type="NCBI Taxonomy" id="1089553"/>
    <lineage>
        <taxon>Bacteria</taxon>
        <taxon>Bacillati</taxon>
        <taxon>Bacillota</taxon>
        <taxon>Clostridia</taxon>
        <taxon>Thermoanaerobacterales</taxon>
        <taxon>Thermoanaerobacteraceae</taxon>
        <taxon>Thermacetogenium</taxon>
    </lineage>
</organism>
<evidence type="ECO:0000259" key="2">
    <source>
        <dbReference type="Pfam" id="PF13751"/>
    </source>
</evidence>
<dbReference type="AlphaFoldDB" id="K4LCN7"/>
<dbReference type="Pfam" id="PF05598">
    <property type="entry name" value="DUF772"/>
    <property type="match status" value="1"/>
</dbReference>
<dbReference type="STRING" id="1089553.Tph_c02760"/>
<dbReference type="InterPro" id="IPR008490">
    <property type="entry name" value="Transposase_InsH_N"/>
</dbReference>
<dbReference type="eggNOG" id="COG3039">
    <property type="taxonomic scope" value="Bacteria"/>
</dbReference>
<proteinExistence type="predicted"/>
<dbReference type="EMBL" id="CP003732">
    <property type="protein sequence ID" value="AFV10523.1"/>
    <property type="molecule type" value="Genomic_DNA"/>
</dbReference>
<feature type="domain" description="Transposase InsH N-terminal" evidence="1">
    <location>
        <begin position="45"/>
        <end position="119"/>
    </location>
</feature>
<dbReference type="HOGENOM" id="CLU_034194_0_0_9"/>
<dbReference type="Pfam" id="PF13751">
    <property type="entry name" value="DDE_Tnp_1_6"/>
    <property type="match status" value="1"/>
</dbReference>
<keyword evidence="4" id="KW-1185">Reference proteome</keyword>
<dbReference type="Proteomes" id="UP000000467">
    <property type="component" value="Chromosome"/>
</dbReference>
<dbReference type="KEGG" id="tpz:Tph_c02760"/>
<feature type="domain" description="Transposase DDE" evidence="2">
    <location>
        <begin position="404"/>
        <end position="523"/>
    </location>
</feature>
<protein>
    <submittedName>
        <fullName evidence="3">InsH-like transposase</fullName>
    </submittedName>
</protein>
<dbReference type="PANTHER" id="PTHR33408">
    <property type="entry name" value="TRANSPOSASE"/>
    <property type="match status" value="1"/>
</dbReference>
<dbReference type="InterPro" id="IPR025668">
    <property type="entry name" value="Tnp_DDE_dom"/>
</dbReference>